<dbReference type="RefSeq" id="WP_317776077.1">
    <property type="nucleotide sequence ID" value="NZ_JAWMAJ010000359.1"/>
</dbReference>
<evidence type="ECO:0000313" key="7">
    <source>
        <dbReference type="EMBL" id="MDV7223723.1"/>
    </source>
</evidence>
<dbReference type="Proteomes" id="UP001187346">
    <property type="component" value="Unassembled WGS sequence"/>
</dbReference>
<keyword evidence="4 5" id="KW-0067">ATP-binding</keyword>
<evidence type="ECO:0000256" key="5">
    <source>
        <dbReference type="PROSITE-ProRule" id="PRU10141"/>
    </source>
</evidence>
<dbReference type="PANTHER" id="PTHR43289">
    <property type="entry name" value="MITOGEN-ACTIVATED PROTEIN KINASE KINASE KINASE 20-RELATED"/>
    <property type="match status" value="1"/>
</dbReference>
<feature type="binding site" evidence="5">
    <location>
        <position position="44"/>
    </location>
    <ligand>
        <name>ATP</name>
        <dbReference type="ChEBI" id="CHEBI:30616"/>
    </ligand>
</feature>
<keyword evidence="3 7" id="KW-0418">Kinase</keyword>
<name>A0ABU4FSW6_9ACTN</name>
<reference evidence="7 8" key="1">
    <citation type="submission" date="2023-10" db="EMBL/GenBank/DDBJ databases">
        <title>Characterization of rhizosphere-enriched actinobacteria from wheat plants lab-grown on chernevaya soil.</title>
        <authorList>
            <person name="Tikhonova E.N."/>
            <person name="Konopkin A."/>
            <person name="Kravchenko I.K."/>
        </authorList>
    </citation>
    <scope>NUCLEOTIDE SEQUENCE [LARGE SCALE GENOMIC DNA]</scope>
    <source>
        <strain evidence="7 8">RR29</strain>
    </source>
</reference>
<accession>A0ABU4FSW6</accession>
<evidence type="ECO:0000256" key="4">
    <source>
        <dbReference type="ARBA" id="ARBA00022840"/>
    </source>
</evidence>
<keyword evidence="2 5" id="KW-0547">Nucleotide-binding</keyword>
<evidence type="ECO:0000313" key="8">
    <source>
        <dbReference type="Proteomes" id="UP001187346"/>
    </source>
</evidence>
<dbReference type="InterPro" id="IPR017441">
    <property type="entry name" value="Protein_kinase_ATP_BS"/>
</dbReference>
<comment type="caution">
    <text evidence="7">The sequence shown here is derived from an EMBL/GenBank/DDBJ whole genome shotgun (WGS) entry which is preliminary data.</text>
</comment>
<dbReference type="Gene3D" id="3.30.200.20">
    <property type="entry name" value="Phosphorylase Kinase, domain 1"/>
    <property type="match status" value="1"/>
</dbReference>
<evidence type="ECO:0000259" key="6">
    <source>
        <dbReference type="PROSITE" id="PS50011"/>
    </source>
</evidence>
<dbReference type="Pfam" id="PF00069">
    <property type="entry name" value="Pkinase"/>
    <property type="match status" value="1"/>
</dbReference>
<dbReference type="PROSITE" id="PS50011">
    <property type="entry name" value="PROTEIN_KINASE_DOM"/>
    <property type="match status" value="1"/>
</dbReference>
<protein>
    <submittedName>
        <fullName evidence="7">Bifunctional serine/threonine-protein kinase/ABC transporter substrate-binding protein</fullName>
    </submittedName>
</protein>
<dbReference type="SUPFAM" id="SSF56112">
    <property type="entry name" value="Protein kinase-like (PK-like)"/>
    <property type="match status" value="1"/>
</dbReference>
<dbReference type="EMBL" id="JAWMAJ010000359">
    <property type="protein sequence ID" value="MDV7223723.1"/>
    <property type="molecule type" value="Genomic_DNA"/>
</dbReference>
<dbReference type="SUPFAM" id="SSF53822">
    <property type="entry name" value="Periplasmic binding protein-like I"/>
    <property type="match status" value="1"/>
</dbReference>
<dbReference type="InterPro" id="IPR008271">
    <property type="entry name" value="Ser/Thr_kinase_AS"/>
</dbReference>
<keyword evidence="1" id="KW-0808">Transferase</keyword>
<evidence type="ECO:0000256" key="3">
    <source>
        <dbReference type="ARBA" id="ARBA00022777"/>
    </source>
</evidence>
<dbReference type="PROSITE" id="PS00107">
    <property type="entry name" value="PROTEIN_KINASE_ATP"/>
    <property type="match status" value="1"/>
</dbReference>
<dbReference type="GO" id="GO:0016301">
    <property type="term" value="F:kinase activity"/>
    <property type="evidence" value="ECO:0007669"/>
    <property type="project" value="UniProtKB-KW"/>
</dbReference>
<organism evidence="7 8">
    <name type="scientific">Streptomyces prunicolor</name>
    <dbReference type="NCBI Taxonomy" id="67348"/>
    <lineage>
        <taxon>Bacteria</taxon>
        <taxon>Bacillati</taxon>
        <taxon>Actinomycetota</taxon>
        <taxon>Actinomycetes</taxon>
        <taxon>Kitasatosporales</taxon>
        <taxon>Streptomycetaceae</taxon>
        <taxon>Streptomyces</taxon>
    </lineage>
</organism>
<dbReference type="InterPro" id="IPR011009">
    <property type="entry name" value="Kinase-like_dom_sf"/>
</dbReference>
<dbReference type="Gene3D" id="3.40.50.2300">
    <property type="match status" value="2"/>
</dbReference>
<dbReference type="PANTHER" id="PTHR43289:SF34">
    <property type="entry name" value="SERINE_THREONINE-PROTEIN KINASE YBDM-RELATED"/>
    <property type="match status" value="1"/>
</dbReference>
<gene>
    <name evidence="7" type="ORF">R5A26_48205</name>
</gene>
<feature type="domain" description="Protein kinase" evidence="6">
    <location>
        <begin position="16"/>
        <end position="264"/>
    </location>
</feature>
<sequence>MSEPLRSSDPSRIAGFRLLRRLGAGGMGVVYLGRTDSGALAAVKVIRGEGAGDDGFRARFAREVELARRVDSPWVVPVLDADAEAREPWLATVFVPGPSVAEAVAAHGPLPSQAVRVLGGLLAQALDAVHTAGLVHRDVKPGNVLLALDGPRLIDFGIARATDDTALTASGLVVGTPGFLAPEQAEGQPATSASDVFALGCVLAYASTGTPPFGTGTPDALVYRTVHDEPELGDVEGELRSLVERCLAKDPAARPTADDVRGLLADDAPDASGGWLPDSVARMVAARSAESLAFPDVEPTVVDDPAVPARHPGRRRLLLAGGALLLAGGGTGAAVWASGDDEKPSTGVGRPVYVLGVHTTTGTAEAAVSRASERAARLAVAQHNATPKRSYDLKVKVLADRGDADTAREVARTFTADRDVVAVLGPVAELPMQRAAAVYGAAGLTHVSSSTGQQDYFLTSPKTSFQSGPAHAALGGWIGLHAYITQQVVPAGVVIDRAGGSAMQDEGTQVVGNWRNILKSEVVPRVVAEDTDDGPKAVRELLAAGVKAFVYLGALDATVRTARSLATARFTGPRWMQHQLYGSDFPRLAGAAGEGWYVVTDAADPSVLTTKRAKDFTAAWRKRYGSTPEPYATEAYDSAGMLLAEFARTVPAGARRRPVRADLAVRLAKVKYQGIARTYAFGDFHQYDNSSTGWADETFVHEVRGGRFRQLGSLGDLHRAAQSQG</sequence>
<dbReference type="Gene3D" id="1.10.510.10">
    <property type="entry name" value="Transferase(Phosphotransferase) domain 1"/>
    <property type="match status" value="1"/>
</dbReference>
<evidence type="ECO:0000256" key="2">
    <source>
        <dbReference type="ARBA" id="ARBA00022741"/>
    </source>
</evidence>
<evidence type="ECO:0000256" key="1">
    <source>
        <dbReference type="ARBA" id="ARBA00022679"/>
    </source>
</evidence>
<proteinExistence type="predicted"/>
<dbReference type="InterPro" id="IPR000719">
    <property type="entry name" value="Prot_kinase_dom"/>
</dbReference>
<dbReference type="CDD" id="cd14014">
    <property type="entry name" value="STKc_PknB_like"/>
    <property type="match status" value="1"/>
</dbReference>
<dbReference type="InterPro" id="IPR028082">
    <property type="entry name" value="Peripla_BP_I"/>
</dbReference>
<keyword evidence="8" id="KW-1185">Reference proteome</keyword>
<dbReference type="PROSITE" id="PS00108">
    <property type="entry name" value="PROTEIN_KINASE_ST"/>
    <property type="match status" value="1"/>
</dbReference>
<dbReference type="SMART" id="SM00220">
    <property type="entry name" value="S_TKc"/>
    <property type="match status" value="1"/>
</dbReference>